<protein>
    <recommendedName>
        <fullName evidence="3">HTH deoR-type domain-containing protein</fullName>
    </recommendedName>
</protein>
<dbReference type="InterPro" id="IPR050313">
    <property type="entry name" value="Carb_Metab_HTH_regulators"/>
</dbReference>
<keyword evidence="1" id="KW-0805">Transcription regulation</keyword>
<evidence type="ECO:0000259" key="3">
    <source>
        <dbReference type="PROSITE" id="PS51000"/>
    </source>
</evidence>
<evidence type="ECO:0000313" key="4">
    <source>
        <dbReference type="EMBL" id="RIY32315.1"/>
    </source>
</evidence>
<sequence>MNTELINKNFKYENLLEELRVRKVMSVAQVAEYLGISEITARRYIKALDYEGRLKKVRNGCQCIQPSQPKGEQDWNSTNVVEASNYDEKRRIARAAANLCKDGDSIIINCGSTAFLLGEEICNRDITVVTNYLPLLNRLIEKHRGNTVVIGGQYYPERNLFITNEVSQNLHYAAKFMFTSGSGLTEQGLFKNDLISLLAEQKLISQVETLVCLVDSDKVGQRVGSLFASPKNFKIVITGRQANKRIVAALQEQGIIVILV</sequence>
<name>A0A3A1Y425_9GAMM</name>
<feature type="domain" description="HTH deoR-type" evidence="3">
    <location>
        <begin position="8"/>
        <end position="63"/>
    </location>
</feature>
<dbReference type="PROSITE" id="PS51000">
    <property type="entry name" value="HTH_DEOR_2"/>
    <property type="match status" value="1"/>
</dbReference>
<dbReference type="Pfam" id="PF08220">
    <property type="entry name" value="HTH_DeoR"/>
    <property type="match status" value="1"/>
</dbReference>
<dbReference type="Proteomes" id="UP000266258">
    <property type="component" value="Unassembled WGS sequence"/>
</dbReference>
<organism evidence="4 5">
    <name type="scientific">Psittacicella melopsittaci</name>
    <dbReference type="NCBI Taxonomy" id="2028576"/>
    <lineage>
        <taxon>Bacteria</taxon>
        <taxon>Pseudomonadati</taxon>
        <taxon>Pseudomonadota</taxon>
        <taxon>Gammaproteobacteria</taxon>
        <taxon>Pasteurellales</taxon>
        <taxon>Psittacicellaceae</taxon>
        <taxon>Psittacicella</taxon>
    </lineage>
</organism>
<dbReference type="InterPro" id="IPR014036">
    <property type="entry name" value="DeoR-like_C"/>
</dbReference>
<dbReference type="SUPFAM" id="SSF46785">
    <property type="entry name" value="Winged helix' DNA-binding domain"/>
    <property type="match status" value="1"/>
</dbReference>
<dbReference type="SMART" id="SM01134">
    <property type="entry name" value="DeoRC"/>
    <property type="match status" value="1"/>
</dbReference>
<dbReference type="PANTHER" id="PTHR30363:SF55">
    <property type="entry name" value="HTH-TYPE TRANSCRIPTIONAL REGULATOR ULAR"/>
    <property type="match status" value="1"/>
</dbReference>
<dbReference type="InterPro" id="IPR036390">
    <property type="entry name" value="WH_DNA-bd_sf"/>
</dbReference>
<keyword evidence="2" id="KW-0804">Transcription</keyword>
<dbReference type="PANTHER" id="PTHR30363">
    <property type="entry name" value="HTH-TYPE TRANSCRIPTIONAL REGULATOR SRLR-RELATED"/>
    <property type="match status" value="1"/>
</dbReference>
<dbReference type="InterPro" id="IPR001034">
    <property type="entry name" value="DeoR_HTH"/>
</dbReference>
<evidence type="ECO:0000256" key="1">
    <source>
        <dbReference type="ARBA" id="ARBA00023015"/>
    </source>
</evidence>
<evidence type="ECO:0000256" key="2">
    <source>
        <dbReference type="ARBA" id="ARBA00023163"/>
    </source>
</evidence>
<comment type="caution">
    <text evidence="4">The sequence shown here is derived from an EMBL/GenBank/DDBJ whole genome shotgun (WGS) entry which is preliminary data.</text>
</comment>
<reference evidence="4 5" key="1">
    <citation type="submission" date="2017-08" db="EMBL/GenBank/DDBJ databases">
        <title>Reclassification of Bisgaard taxon 37 and 44.</title>
        <authorList>
            <person name="Christensen H."/>
        </authorList>
    </citation>
    <scope>NUCLEOTIDE SEQUENCE [LARGE SCALE GENOMIC DNA]</scope>
    <source>
        <strain evidence="4 5">B96_4</strain>
    </source>
</reference>
<accession>A0A3A1Y425</accession>
<dbReference type="InterPro" id="IPR037171">
    <property type="entry name" value="NagB/RpiA_transferase-like"/>
</dbReference>
<keyword evidence="5" id="KW-1185">Reference proteome</keyword>
<gene>
    <name evidence="4" type="ORF">CJP74_04780</name>
</gene>
<dbReference type="RefSeq" id="WP_119497142.1">
    <property type="nucleotide sequence ID" value="NZ_NRJH01000041.1"/>
</dbReference>
<proteinExistence type="predicted"/>
<dbReference type="Pfam" id="PF00455">
    <property type="entry name" value="DeoRC"/>
    <property type="match status" value="1"/>
</dbReference>
<dbReference type="EMBL" id="NRJH01000041">
    <property type="protein sequence ID" value="RIY32315.1"/>
    <property type="molecule type" value="Genomic_DNA"/>
</dbReference>
<dbReference type="NCBIfam" id="NF010034">
    <property type="entry name" value="PRK13509.1"/>
    <property type="match status" value="1"/>
</dbReference>
<dbReference type="OrthoDB" id="5685843at2"/>
<dbReference type="SUPFAM" id="SSF100950">
    <property type="entry name" value="NagB/RpiA/CoA transferase-like"/>
    <property type="match status" value="1"/>
</dbReference>
<dbReference type="AlphaFoldDB" id="A0A3A1Y425"/>
<dbReference type="SMART" id="SM00420">
    <property type="entry name" value="HTH_DEOR"/>
    <property type="match status" value="1"/>
</dbReference>
<dbReference type="Gene3D" id="3.40.50.1360">
    <property type="match status" value="1"/>
</dbReference>
<evidence type="ECO:0000313" key="5">
    <source>
        <dbReference type="Proteomes" id="UP000266258"/>
    </source>
</evidence>
<dbReference type="GO" id="GO:0003700">
    <property type="term" value="F:DNA-binding transcription factor activity"/>
    <property type="evidence" value="ECO:0007669"/>
    <property type="project" value="InterPro"/>
</dbReference>